<evidence type="ECO:0000313" key="5">
    <source>
        <dbReference type="Proteomes" id="UP000818323"/>
    </source>
</evidence>
<dbReference type="Proteomes" id="UP000818323">
    <property type="component" value="Unassembled WGS sequence"/>
</dbReference>
<dbReference type="InterPro" id="IPR020287">
    <property type="entry name" value="Tail_sheath_C"/>
</dbReference>
<comment type="similarity">
    <text evidence="1">Belongs to the myoviridae tail sheath protein family.</text>
</comment>
<dbReference type="InterPro" id="IPR035089">
    <property type="entry name" value="Phage_sheath_subtilisin"/>
</dbReference>
<name>A0ABW9Z1K0_9HYPH</name>
<proteinExistence type="inferred from homology"/>
<accession>A0ABW9Z1K0</accession>
<dbReference type="EMBL" id="JAAAXJ010000005">
    <property type="protein sequence ID" value="NBJ25158.1"/>
    <property type="molecule type" value="Genomic_DNA"/>
</dbReference>
<reference evidence="4 5" key="1">
    <citation type="submission" date="2020-01" db="EMBL/GenBank/DDBJ databases">
        <title>Microvirga sp. nov., an arsenate reduction bacterium isolated from Tibet hotspring sediments.</title>
        <authorList>
            <person name="Yuan C.-G."/>
        </authorList>
    </citation>
    <scope>NUCLEOTIDE SEQUENCE [LARGE SCALE GENOMIC DNA]</scope>
    <source>
        <strain evidence="4 5">SYSU G3D203</strain>
    </source>
</reference>
<evidence type="ECO:0000259" key="2">
    <source>
        <dbReference type="Pfam" id="PF04984"/>
    </source>
</evidence>
<feature type="domain" description="Tail sheath protein subtilisin-like" evidence="2">
    <location>
        <begin position="208"/>
        <end position="380"/>
    </location>
</feature>
<dbReference type="PIRSF" id="PIRSF007349">
    <property type="entry name" value="Tsp_L"/>
    <property type="match status" value="1"/>
</dbReference>
<organism evidence="4 5">
    <name type="scientific">Microvirga arsenatis</name>
    <dbReference type="NCBI Taxonomy" id="2692265"/>
    <lineage>
        <taxon>Bacteria</taxon>
        <taxon>Pseudomonadati</taxon>
        <taxon>Pseudomonadota</taxon>
        <taxon>Alphaproteobacteria</taxon>
        <taxon>Hyphomicrobiales</taxon>
        <taxon>Methylobacteriaceae</taxon>
        <taxon>Microvirga</taxon>
    </lineage>
</organism>
<protein>
    <submittedName>
        <fullName evidence="4">Phage tail protein</fullName>
    </submittedName>
</protein>
<feature type="domain" description="Tail sheath protein C-terminal" evidence="3">
    <location>
        <begin position="390"/>
        <end position="498"/>
    </location>
</feature>
<sequence>MAVAFNNMPGNIRVPGAYFEVNAGVPPYSGLSRTLLIGRKTSAGSAEIGKVVNLGSGDPNALFGAGSMLADMALYARQHNPIGEIWLLPVTDPSGTAASGSIAITGTATAAGTLVRYVAGERYSVGVAVGDTAATVATALKAAIDRGYTKFNRAMSAPVTTAVSTGTVTLTARHVGTEGNGIRIEAGLDGDEIDPAGLTVTITPMSGGTGDVDLAAALAALGDAPFDHIGSPYVSASQLNAVRDFLSDSGTGRWAPTVGLMGHNFTAFNGNLAAQTALGQGRNDQHTSILGLNNYPHPSWCWVAALVGVVGLSKDLGRLVTEAVEIARPLQTLVLQGLRGPKAASDQWKMADRQSLYSNGISAVTFRADGQAAIDRVVTTYRTNAWGQPDITYLDVETMYIAMYAARYFKQRILATYPRHVLKDENPRKVQGIVTPPQIKATLIHAYRELFDAGLAEKPELFAQFVIVERSGDPNRVNAYIPFDVANQLRVFAANVTIFPELNSQIAALQ</sequence>
<dbReference type="Pfam" id="PF04984">
    <property type="entry name" value="Phage_sheath_1"/>
    <property type="match status" value="1"/>
</dbReference>
<evidence type="ECO:0000256" key="1">
    <source>
        <dbReference type="ARBA" id="ARBA00008005"/>
    </source>
</evidence>
<gene>
    <name evidence="4" type="ORF">GR303_12440</name>
</gene>
<evidence type="ECO:0000259" key="3">
    <source>
        <dbReference type="Pfam" id="PF17482"/>
    </source>
</evidence>
<comment type="caution">
    <text evidence="4">The sequence shown here is derived from an EMBL/GenBank/DDBJ whole genome shotgun (WGS) entry which is preliminary data.</text>
</comment>
<keyword evidence="5" id="KW-1185">Reference proteome</keyword>
<dbReference type="Pfam" id="PF17482">
    <property type="entry name" value="Phage_sheath_1C"/>
    <property type="match status" value="1"/>
</dbReference>
<dbReference type="InterPro" id="IPR007067">
    <property type="entry name" value="Tail_sheath"/>
</dbReference>
<dbReference type="RefSeq" id="WP_161725828.1">
    <property type="nucleotide sequence ID" value="NZ_JAAAXI010000025.1"/>
</dbReference>
<evidence type="ECO:0000313" key="4">
    <source>
        <dbReference type="EMBL" id="NBJ25158.1"/>
    </source>
</evidence>